<gene>
    <name evidence="8" type="ORF">SAMN05192558_101483</name>
</gene>
<comment type="similarity">
    <text evidence="1">Belongs to the ATP-dependent AMP-binding enzyme family.</text>
</comment>
<dbReference type="SUPFAM" id="SSF56801">
    <property type="entry name" value="Acetyl-CoA synthetase-like"/>
    <property type="match status" value="1"/>
</dbReference>
<dbReference type="FunFam" id="3.30.300.30:FF:000008">
    <property type="entry name" value="2,3-dihydroxybenzoate-AMP ligase"/>
    <property type="match status" value="1"/>
</dbReference>
<dbReference type="EMBL" id="FNJB01000001">
    <property type="protein sequence ID" value="SDN97337.1"/>
    <property type="molecule type" value="Genomic_DNA"/>
</dbReference>
<keyword evidence="3" id="KW-0276">Fatty acid metabolism</keyword>
<feature type="compositionally biased region" description="Basic and acidic residues" evidence="5">
    <location>
        <begin position="514"/>
        <end position="529"/>
    </location>
</feature>
<dbReference type="GO" id="GO:0016874">
    <property type="term" value="F:ligase activity"/>
    <property type="evidence" value="ECO:0007669"/>
    <property type="project" value="UniProtKB-KW"/>
</dbReference>
<organism evidence="8 9">
    <name type="scientific">Actinokineospora alba</name>
    <dbReference type="NCBI Taxonomy" id="504798"/>
    <lineage>
        <taxon>Bacteria</taxon>
        <taxon>Bacillati</taxon>
        <taxon>Actinomycetota</taxon>
        <taxon>Actinomycetes</taxon>
        <taxon>Pseudonocardiales</taxon>
        <taxon>Pseudonocardiaceae</taxon>
        <taxon>Actinokineospora</taxon>
    </lineage>
</organism>
<dbReference type="AlphaFoldDB" id="A0A1H0FRR8"/>
<feature type="domain" description="AMP-dependent synthetase/ligase" evidence="6">
    <location>
        <begin position="24"/>
        <end position="385"/>
    </location>
</feature>
<evidence type="ECO:0000256" key="4">
    <source>
        <dbReference type="ARBA" id="ARBA00023098"/>
    </source>
</evidence>
<evidence type="ECO:0000256" key="1">
    <source>
        <dbReference type="ARBA" id="ARBA00006432"/>
    </source>
</evidence>
<dbReference type="STRING" id="504798.SAMN05421871_103388"/>
<dbReference type="Gene3D" id="3.30.300.30">
    <property type="match status" value="1"/>
</dbReference>
<feature type="domain" description="AMP-binding enzyme C-terminal" evidence="7">
    <location>
        <begin position="435"/>
        <end position="509"/>
    </location>
</feature>
<evidence type="ECO:0000313" key="8">
    <source>
        <dbReference type="EMBL" id="SDN97337.1"/>
    </source>
</evidence>
<evidence type="ECO:0000256" key="3">
    <source>
        <dbReference type="ARBA" id="ARBA00022832"/>
    </source>
</evidence>
<keyword evidence="4" id="KW-0443">Lipid metabolism</keyword>
<reference evidence="9" key="1">
    <citation type="submission" date="2016-10" db="EMBL/GenBank/DDBJ databases">
        <authorList>
            <person name="Varghese N."/>
            <person name="Submissions S."/>
        </authorList>
    </citation>
    <scope>NUCLEOTIDE SEQUENCE [LARGE SCALE GENOMIC DNA]</scope>
    <source>
        <strain evidence="9">IBRC-M 10655</strain>
    </source>
</reference>
<evidence type="ECO:0000256" key="2">
    <source>
        <dbReference type="ARBA" id="ARBA00022598"/>
    </source>
</evidence>
<dbReference type="PANTHER" id="PTHR43859:SF4">
    <property type="entry name" value="BUTANOATE--COA LIGASE AAE1-RELATED"/>
    <property type="match status" value="1"/>
</dbReference>
<dbReference type="PROSITE" id="PS00455">
    <property type="entry name" value="AMP_BINDING"/>
    <property type="match status" value="1"/>
</dbReference>
<dbReference type="Pfam" id="PF13193">
    <property type="entry name" value="AMP-binding_C"/>
    <property type="match status" value="1"/>
</dbReference>
<evidence type="ECO:0000256" key="5">
    <source>
        <dbReference type="SAM" id="MobiDB-lite"/>
    </source>
</evidence>
<dbReference type="Proteomes" id="UP000199651">
    <property type="component" value="Unassembled WGS sequence"/>
</dbReference>
<dbReference type="InterPro" id="IPR042099">
    <property type="entry name" value="ANL_N_sf"/>
</dbReference>
<protein>
    <submittedName>
        <fullName evidence="8">Fatty-acyl-CoA synthase</fullName>
    </submittedName>
</protein>
<keyword evidence="9" id="KW-1185">Reference proteome</keyword>
<evidence type="ECO:0000259" key="7">
    <source>
        <dbReference type="Pfam" id="PF13193"/>
    </source>
</evidence>
<dbReference type="InterPro" id="IPR045851">
    <property type="entry name" value="AMP-bd_C_sf"/>
</dbReference>
<keyword evidence="2" id="KW-0436">Ligase</keyword>
<feature type="region of interest" description="Disordered" evidence="5">
    <location>
        <begin position="513"/>
        <end position="536"/>
    </location>
</feature>
<evidence type="ECO:0000313" key="9">
    <source>
        <dbReference type="Proteomes" id="UP000199651"/>
    </source>
</evidence>
<proteinExistence type="inferred from homology"/>
<dbReference type="InterPro" id="IPR000873">
    <property type="entry name" value="AMP-dep_synth/lig_dom"/>
</dbReference>
<dbReference type="PANTHER" id="PTHR43859">
    <property type="entry name" value="ACYL-ACTIVATING ENZYME"/>
    <property type="match status" value="1"/>
</dbReference>
<dbReference type="Gene3D" id="3.40.50.12780">
    <property type="entry name" value="N-terminal domain of ligase-like"/>
    <property type="match status" value="1"/>
</dbReference>
<accession>A0A1H0FRR8</accession>
<dbReference type="InterPro" id="IPR020845">
    <property type="entry name" value="AMP-binding_CS"/>
</dbReference>
<name>A0A1H0FRR8_9PSEU</name>
<sequence>MYVYVMSDTLPFAATPLAPADFLARSASVHGDRIAVEASGTTLIYRELARRAGQAAGLFADLGLEPGGRVSVLAPNSVAALEAHFAVPWAGGVLNALNTRLSASELRYILEHAGTSVLIVDQSLRVVAEEAIRGLTSPPRLLLSGDPDTEYERLVAAAAPLRQEVADEMAMMALNYTSGTTGRPKGVMCSHRGAYLQALAMVSHLGLTARSRFLWTLPMFHCNGWTLPWSVTAAGGRHVVLDRPDPDAIWDALRGGVTHLCAAPTVLTRLAAFPGAARLEQPVTVATGGAPPSPALLRALGALGIEVVHVYGLTETYGPAAVCDWRPEWDRLPEEERARLKARQGVANVVSRPLRVRASGRDVPADGTTIGEIQLRGNNVMLGYYNDPAATAAATDEGWFRTGDLGVLHPDGYVEIRDRAKDVIISGGENITSIEVEQVLDAHPAVLESAVVGLPDPEWGEAVVAYVELRPGASATESELVEHVKQRIARFKAPRRVVFGALPKTATGKIQKFKLRESRLDESREEAPLEKAPSST</sequence>
<dbReference type="Pfam" id="PF00501">
    <property type="entry name" value="AMP-binding"/>
    <property type="match status" value="1"/>
</dbReference>
<dbReference type="GO" id="GO:0006631">
    <property type="term" value="P:fatty acid metabolic process"/>
    <property type="evidence" value="ECO:0007669"/>
    <property type="project" value="UniProtKB-KW"/>
</dbReference>
<evidence type="ECO:0000259" key="6">
    <source>
        <dbReference type="Pfam" id="PF00501"/>
    </source>
</evidence>
<dbReference type="InterPro" id="IPR025110">
    <property type="entry name" value="AMP-bd_C"/>
</dbReference>